<dbReference type="Proteomes" id="UP000746160">
    <property type="component" value="Unassembled WGS sequence"/>
</dbReference>
<dbReference type="HAMAP" id="MF_01877">
    <property type="entry name" value="16SrRNA_methyltr_I"/>
    <property type="match status" value="1"/>
</dbReference>
<dbReference type="NCBIfam" id="TIGR00096">
    <property type="entry name" value="16S rRNA (cytidine(1402)-2'-O)-methyltransferase"/>
    <property type="match status" value="1"/>
</dbReference>
<evidence type="ECO:0000256" key="1">
    <source>
        <dbReference type="ARBA" id="ARBA00022490"/>
    </source>
</evidence>
<gene>
    <name evidence="6 8" type="primary">rsmI</name>
    <name evidence="8" type="ORF">MADP07_00028</name>
</gene>
<evidence type="ECO:0000256" key="3">
    <source>
        <dbReference type="ARBA" id="ARBA00022603"/>
    </source>
</evidence>
<dbReference type="PIRSF" id="PIRSF005917">
    <property type="entry name" value="MTase_YraL"/>
    <property type="match status" value="1"/>
</dbReference>
<evidence type="ECO:0000313" key="8">
    <source>
        <dbReference type="EMBL" id="MBW0602321.1"/>
    </source>
</evidence>
<feature type="domain" description="Tetrapyrrole methylase" evidence="7">
    <location>
        <begin position="4"/>
        <end position="199"/>
    </location>
</feature>
<evidence type="ECO:0000256" key="5">
    <source>
        <dbReference type="ARBA" id="ARBA00022691"/>
    </source>
</evidence>
<protein>
    <recommendedName>
        <fullName evidence="6">Ribosomal RNA small subunit methyltransferase I</fullName>
        <ecNumber evidence="6">2.1.1.198</ecNumber>
    </recommendedName>
    <alternativeName>
        <fullName evidence="6">16S rRNA 2'-O-ribose C1402 methyltransferase</fullName>
    </alternativeName>
    <alternativeName>
        <fullName evidence="6">rRNA (cytidine-2'-O-)-methyltransferase RsmI</fullName>
    </alternativeName>
</protein>
<dbReference type="InterPro" id="IPR000878">
    <property type="entry name" value="4pyrrol_Mease"/>
</dbReference>
<comment type="subcellular location">
    <subcellularLocation>
        <location evidence="6">Cytoplasm</location>
    </subcellularLocation>
</comment>
<keyword evidence="1 6" id="KW-0963">Cytoplasm</keyword>
<keyword evidence="4 6" id="KW-0808">Transferase</keyword>
<dbReference type="RefSeq" id="WP_218674625.1">
    <property type="nucleotide sequence ID" value="NZ_CP054878.1"/>
</dbReference>
<dbReference type="InterPro" id="IPR008189">
    <property type="entry name" value="rRNA_ssu_MeTfrase_I"/>
</dbReference>
<evidence type="ECO:0000256" key="6">
    <source>
        <dbReference type="HAMAP-Rule" id="MF_01877"/>
    </source>
</evidence>
<name>A0A9Q3L887_9BACT</name>
<dbReference type="FunFam" id="3.40.1010.10:FF:000007">
    <property type="entry name" value="Ribosomal RNA small subunit methyltransferase I"/>
    <property type="match status" value="1"/>
</dbReference>
<organism evidence="8 9">
    <name type="scientific">Mycoplasmopsis anatis</name>
    <dbReference type="NCBI Taxonomy" id="171279"/>
    <lineage>
        <taxon>Bacteria</taxon>
        <taxon>Bacillati</taxon>
        <taxon>Mycoplasmatota</taxon>
        <taxon>Mycoplasmoidales</taxon>
        <taxon>Metamycoplasmataceae</taxon>
        <taxon>Mycoplasmopsis</taxon>
    </lineage>
</organism>
<comment type="function">
    <text evidence="6">Catalyzes the 2'-O-methylation of the ribose of cytidine 1402 (C1402) in 16S rRNA.</text>
</comment>
<evidence type="ECO:0000256" key="4">
    <source>
        <dbReference type="ARBA" id="ARBA00022679"/>
    </source>
</evidence>
<evidence type="ECO:0000256" key="2">
    <source>
        <dbReference type="ARBA" id="ARBA00022552"/>
    </source>
</evidence>
<evidence type="ECO:0000259" key="7">
    <source>
        <dbReference type="Pfam" id="PF00590"/>
    </source>
</evidence>
<dbReference type="AlphaFoldDB" id="A0A9Q3L887"/>
<reference evidence="8" key="1">
    <citation type="journal article" date="2021" name="Genes Genomics">
        <title>Comparative genomic analysis of Mycoplasma anatis strains.</title>
        <authorList>
            <person name="Zhou Q."/>
            <person name="Mai K."/>
            <person name="Yang D."/>
            <person name="Liu J."/>
            <person name="Yan Z."/>
            <person name="Luo C."/>
            <person name="Tan Y."/>
            <person name="Cao S."/>
            <person name="Zhou Q."/>
            <person name="Chen L."/>
            <person name="Chen F."/>
        </authorList>
    </citation>
    <scope>NUCLEOTIDE SEQUENCE</scope>
    <source>
        <strain evidence="8">DP07</strain>
    </source>
</reference>
<comment type="similarity">
    <text evidence="6">Belongs to the methyltransferase superfamily. RsmI family.</text>
</comment>
<keyword evidence="3 6" id="KW-0489">Methyltransferase</keyword>
<proteinExistence type="inferred from homology"/>
<comment type="caution">
    <text evidence="8">The sequence shown here is derived from an EMBL/GenBank/DDBJ whole genome shotgun (WGS) entry which is preliminary data.</text>
</comment>
<evidence type="ECO:0000313" key="9">
    <source>
        <dbReference type="Proteomes" id="UP000746160"/>
    </source>
</evidence>
<dbReference type="PANTHER" id="PTHR46111:SF1">
    <property type="entry name" value="RIBOSOMAL RNA SMALL SUBUNIT METHYLTRANSFERASE I"/>
    <property type="match status" value="1"/>
</dbReference>
<dbReference type="EC" id="2.1.1.198" evidence="6"/>
<comment type="catalytic activity">
    <reaction evidence="6">
        <text>cytidine(1402) in 16S rRNA + S-adenosyl-L-methionine = 2'-O-methylcytidine(1402) in 16S rRNA + S-adenosyl-L-homocysteine + H(+)</text>
        <dbReference type="Rhea" id="RHEA:42924"/>
        <dbReference type="Rhea" id="RHEA-COMP:10285"/>
        <dbReference type="Rhea" id="RHEA-COMP:10286"/>
        <dbReference type="ChEBI" id="CHEBI:15378"/>
        <dbReference type="ChEBI" id="CHEBI:57856"/>
        <dbReference type="ChEBI" id="CHEBI:59789"/>
        <dbReference type="ChEBI" id="CHEBI:74495"/>
        <dbReference type="ChEBI" id="CHEBI:82748"/>
        <dbReference type="EC" id="2.1.1.198"/>
    </reaction>
</comment>
<dbReference type="GO" id="GO:0070677">
    <property type="term" value="F:rRNA (cytosine-2'-O-)-methyltransferase activity"/>
    <property type="evidence" value="ECO:0007669"/>
    <property type="project" value="UniProtKB-UniRule"/>
</dbReference>
<dbReference type="GO" id="GO:0005737">
    <property type="term" value="C:cytoplasm"/>
    <property type="evidence" value="ECO:0007669"/>
    <property type="project" value="UniProtKB-SubCell"/>
</dbReference>
<dbReference type="CDD" id="cd11648">
    <property type="entry name" value="RsmI"/>
    <property type="match status" value="1"/>
</dbReference>
<sequence>MTNKIYIVGTPIGNMEDITLRALRILKEVDVIACEDVRVTKKLLDRYEISDKKLVTYNNFNEETSSNYLLKLYEEGSNIALVSDAGMPVMSDPGFELIKQCYENKLNIEVIPGVNAAVTAFVMSNLDNNFTFKGFIKDKTQQRVNQLKDLDYGTYIFYVSPHKLVDTLKDIYKVFSGQERLFLAKELTKIHQEFFRGNALDIIDLMSKKETIKGEYTLVINIKKPKKEKINKYADLK</sequence>
<keyword evidence="5 6" id="KW-0949">S-adenosyl-L-methionine</keyword>
<accession>A0A9Q3L887</accession>
<keyword evidence="2 6" id="KW-0698">rRNA processing</keyword>
<dbReference type="EMBL" id="JABZFG010000001">
    <property type="protein sequence ID" value="MBW0602321.1"/>
    <property type="molecule type" value="Genomic_DNA"/>
</dbReference>
<dbReference type="PANTHER" id="PTHR46111">
    <property type="entry name" value="RIBOSOMAL RNA SMALL SUBUNIT METHYLTRANSFERASE I"/>
    <property type="match status" value="1"/>
</dbReference>
<dbReference type="Pfam" id="PF00590">
    <property type="entry name" value="TP_methylase"/>
    <property type="match status" value="1"/>
</dbReference>